<reference evidence="3 4" key="1">
    <citation type="submission" date="2017-08" db="EMBL/GenBank/DDBJ databases">
        <title>Infants hospitalized years apart are colonized by the same room-sourced microbial strains.</title>
        <authorList>
            <person name="Brooks B."/>
            <person name="Olm M.R."/>
            <person name="Firek B.A."/>
            <person name="Baker R."/>
            <person name="Thomas B.C."/>
            <person name="Morowitz M.J."/>
            <person name="Banfield J.F."/>
        </authorList>
    </citation>
    <scope>NUCLEOTIDE SEQUENCE [LARGE SCALE GENOMIC DNA]</scope>
    <source>
        <strain evidence="3">S2_005_003_R2_43</strain>
    </source>
</reference>
<sequence>MPRVAPLPSSALPPAAAELYERFASGYADFRDQAAVLAHSPAALEGLYTMLLALRAQQNLPLRYVELAVVTVSTMNACPYCVSHHAPLLMVEGLPIEAIKALPGVDHPAFDETDRLVVEYAALVTSRPWGIRDDVFERLREKFTESQIVELTLRISLAGFFNRFNEALQIDDGRAAAAFSLPRVSEPEDSPPPSQDHTLS</sequence>
<accession>A0A2W5MMG6</accession>
<dbReference type="NCBIfam" id="TIGR00778">
    <property type="entry name" value="ahpD_dom"/>
    <property type="match status" value="1"/>
</dbReference>
<dbReference type="InterPro" id="IPR004675">
    <property type="entry name" value="AhpD_core"/>
</dbReference>
<dbReference type="AlphaFoldDB" id="A0A2W5MMG6"/>
<comment type="caution">
    <text evidence="3">The sequence shown here is derived from an EMBL/GenBank/DDBJ whole genome shotgun (WGS) entry which is preliminary data.</text>
</comment>
<dbReference type="PANTHER" id="PTHR34846:SF10">
    <property type="entry name" value="CYTOPLASMIC PROTEIN"/>
    <property type="match status" value="1"/>
</dbReference>
<dbReference type="Proteomes" id="UP000249577">
    <property type="component" value="Unassembled WGS sequence"/>
</dbReference>
<name>A0A2W5MMG6_ANCNO</name>
<dbReference type="InterPro" id="IPR003779">
    <property type="entry name" value="CMD-like"/>
</dbReference>
<protein>
    <submittedName>
        <fullName evidence="3">Carboxymuconolactone decarboxylase</fullName>
    </submittedName>
</protein>
<dbReference type="GO" id="GO:0051920">
    <property type="term" value="F:peroxiredoxin activity"/>
    <property type="evidence" value="ECO:0007669"/>
    <property type="project" value="InterPro"/>
</dbReference>
<evidence type="ECO:0000259" key="2">
    <source>
        <dbReference type="Pfam" id="PF02627"/>
    </source>
</evidence>
<dbReference type="InterPro" id="IPR029032">
    <property type="entry name" value="AhpD-like"/>
</dbReference>
<feature type="domain" description="Carboxymuconolactone decarboxylase-like" evidence="2">
    <location>
        <begin position="41"/>
        <end position="106"/>
    </location>
</feature>
<dbReference type="SUPFAM" id="SSF69118">
    <property type="entry name" value="AhpD-like"/>
    <property type="match status" value="1"/>
</dbReference>
<dbReference type="Gene3D" id="1.20.1290.10">
    <property type="entry name" value="AhpD-like"/>
    <property type="match status" value="1"/>
</dbReference>
<evidence type="ECO:0000256" key="1">
    <source>
        <dbReference type="SAM" id="MobiDB-lite"/>
    </source>
</evidence>
<proteinExistence type="predicted"/>
<gene>
    <name evidence="3" type="ORF">DI565_00165</name>
</gene>
<organism evidence="3 4">
    <name type="scientific">Ancylobacter novellus</name>
    <name type="common">Thiobacillus novellus</name>
    <dbReference type="NCBI Taxonomy" id="921"/>
    <lineage>
        <taxon>Bacteria</taxon>
        <taxon>Pseudomonadati</taxon>
        <taxon>Pseudomonadota</taxon>
        <taxon>Alphaproteobacteria</taxon>
        <taxon>Hyphomicrobiales</taxon>
        <taxon>Xanthobacteraceae</taxon>
        <taxon>Ancylobacter</taxon>
    </lineage>
</organism>
<dbReference type="PANTHER" id="PTHR34846">
    <property type="entry name" value="4-CARBOXYMUCONOLACTONE DECARBOXYLASE FAMILY PROTEIN (AFU_ORTHOLOGUE AFUA_6G11590)"/>
    <property type="match status" value="1"/>
</dbReference>
<dbReference type="EMBL" id="QFPN01000001">
    <property type="protein sequence ID" value="PZQ18863.1"/>
    <property type="molecule type" value="Genomic_DNA"/>
</dbReference>
<dbReference type="Pfam" id="PF02627">
    <property type="entry name" value="CMD"/>
    <property type="match status" value="1"/>
</dbReference>
<evidence type="ECO:0000313" key="3">
    <source>
        <dbReference type="EMBL" id="PZQ18863.1"/>
    </source>
</evidence>
<evidence type="ECO:0000313" key="4">
    <source>
        <dbReference type="Proteomes" id="UP000249577"/>
    </source>
</evidence>
<feature type="region of interest" description="Disordered" evidence="1">
    <location>
        <begin position="181"/>
        <end position="200"/>
    </location>
</feature>